<dbReference type="InterPro" id="IPR001254">
    <property type="entry name" value="Trypsin_dom"/>
</dbReference>
<sequence length="871" mass="97067">MLLNLLLLLFCTVNCGFVNGELMPETVESLLSLNPLMPNDEQSVKDCPFTYYPFAKQTLASSIFSERYQDSTFAHVVKLDTAFAEGDDGGEACLGAIVDPGYILTTKRCASQQPQTISFHNVSLPRRGVQSTRYHLTADVALLQLKTRLSIDNQVTPACFWSGDASTVAGFPNLQRISRDTLTGGLRVQRTKCPLGGRERCYGDVKRNSTAGLVQIQAVSNYRQHPFVVGLGRGGDGAMLEVASIAHWIQEETGTSVDGIDCALRYAQFRQYDDRVTAHRAESYQSIQLQNAHFAPIMANGYRVSIGFYTEDPTRESVVTYACYGTLLHRQYVLTAASCLEEYRNHSIIVRANEVTKLTPAKVGEFRVVEDSHYLDEAYVARVHIHPEFSEIPLKNDLALLQLDVNEFSFEKSFKPACLWPRDSFKLQEFQTSGHGPRRSAEVRADESLLNDRRSTELYVISKPLTDGCPLNLTQNQICVGDSVTIVPRTCQLNRGSAMSREIWVLNSNIFDYVFAIGSKGENCGFNTPATFTKIAPYINWIDSVMFKGQVTYNDSTVYYGDECFSISGQNGVCLTLQECPGMVDRARHNKMDLLQASCGFEKDVTLVCCSTEDAVGVDPGDHLRDAVEEIENCPNLYDDLRANRSPYKLRGGSPTAAGVVVSNSSNHYCYATLISKRFLITSASCFERFPSSSETLFRIGRKEVQQSPIAQAFPHPKYDALHDSGNIAVLKLATPVSINREVIPACLWHNESHVPFLLEIAGRNSTNVTVDISTYPLYRKACDTELVARMSHLELCVMYDGSSRSSSRMVCEDQGIGIYNYFARGLYELQVSYLVGVFNRGTGCELDGIGVFTRISSYFQWIKTVVYRNL</sequence>
<keyword evidence="4" id="KW-0645">Protease</keyword>
<comment type="similarity">
    <text evidence="1">Belongs to the peptidase S1 family. CLIP subfamily.</text>
</comment>
<evidence type="ECO:0000313" key="4">
    <source>
        <dbReference type="EMBL" id="CAG6461600.1"/>
    </source>
</evidence>
<dbReference type="AlphaFoldDB" id="A0A8D8ASV4"/>
<evidence type="ECO:0000256" key="2">
    <source>
        <dbReference type="SAM" id="SignalP"/>
    </source>
</evidence>
<dbReference type="InterPro" id="IPR051333">
    <property type="entry name" value="CLIP_Serine_Protease"/>
</dbReference>
<dbReference type="Pfam" id="PF00089">
    <property type="entry name" value="Trypsin"/>
    <property type="match status" value="3"/>
</dbReference>
<dbReference type="SUPFAM" id="SSF50494">
    <property type="entry name" value="Trypsin-like serine proteases"/>
    <property type="match status" value="3"/>
</dbReference>
<dbReference type="GO" id="GO:0004252">
    <property type="term" value="F:serine-type endopeptidase activity"/>
    <property type="evidence" value="ECO:0007669"/>
    <property type="project" value="InterPro"/>
</dbReference>
<evidence type="ECO:0000256" key="1">
    <source>
        <dbReference type="ARBA" id="ARBA00024195"/>
    </source>
</evidence>
<accession>A0A8D8ASV4</accession>
<dbReference type="SMART" id="SM00020">
    <property type="entry name" value="Tryp_SPc"/>
    <property type="match status" value="2"/>
</dbReference>
<feature type="domain" description="Peptidase S1" evidence="3">
    <location>
        <begin position="298"/>
        <end position="547"/>
    </location>
</feature>
<dbReference type="PANTHER" id="PTHR24260">
    <property type="match status" value="1"/>
</dbReference>
<feature type="domain" description="Peptidase S1" evidence="3">
    <location>
        <begin position="641"/>
        <end position="868"/>
    </location>
</feature>
<dbReference type="Gene3D" id="3.30.1640.30">
    <property type="match status" value="1"/>
</dbReference>
<dbReference type="InterPro" id="IPR043504">
    <property type="entry name" value="Peptidase_S1_PA_chymotrypsin"/>
</dbReference>
<dbReference type="PROSITE" id="PS50240">
    <property type="entry name" value="TRYPSIN_DOM"/>
    <property type="match status" value="2"/>
</dbReference>
<dbReference type="EMBL" id="HBUE01043380">
    <property type="protein sequence ID" value="CAG6461600.1"/>
    <property type="molecule type" value="Transcribed_RNA"/>
</dbReference>
<name>A0A8D8ASV4_CULPI</name>
<feature type="chain" id="PRO_5034208155" evidence="2">
    <location>
        <begin position="21"/>
        <end position="871"/>
    </location>
</feature>
<dbReference type="InterPro" id="IPR038565">
    <property type="entry name" value="CLIP_sf"/>
</dbReference>
<dbReference type="PANTHER" id="PTHR24260:SF145">
    <property type="entry name" value="FI17609P1-RELATED"/>
    <property type="match status" value="1"/>
</dbReference>
<dbReference type="Gene3D" id="2.40.10.10">
    <property type="entry name" value="Trypsin-like serine proteases"/>
    <property type="match status" value="3"/>
</dbReference>
<feature type="signal peptide" evidence="2">
    <location>
        <begin position="1"/>
        <end position="20"/>
    </location>
</feature>
<dbReference type="GO" id="GO:0006508">
    <property type="term" value="P:proteolysis"/>
    <property type="evidence" value="ECO:0007669"/>
    <property type="project" value="UniProtKB-KW"/>
</dbReference>
<keyword evidence="2" id="KW-0732">Signal</keyword>
<evidence type="ECO:0000259" key="3">
    <source>
        <dbReference type="PROSITE" id="PS50240"/>
    </source>
</evidence>
<keyword evidence="4" id="KW-0378">Hydrolase</keyword>
<organism evidence="4">
    <name type="scientific">Culex pipiens</name>
    <name type="common">House mosquito</name>
    <dbReference type="NCBI Taxonomy" id="7175"/>
    <lineage>
        <taxon>Eukaryota</taxon>
        <taxon>Metazoa</taxon>
        <taxon>Ecdysozoa</taxon>
        <taxon>Arthropoda</taxon>
        <taxon>Hexapoda</taxon>
        <taxon>Insecta</taxon>
        <taxon>Pterygota</taxon>
        <taxon>Neoptera</taxon>
        <taxon>Endopterygota</taxon>
        <taxon>Diptera</taxon>
        <taxon>Nematocera</taxon>
        <taxon>Culicoidea</taxon>
        <taxon>Culicidae</taxon>
        <taxon>Culicinae</taxon>
        <taxon>Culicini</taxon>
        <taxon>Culex</taxon>
        <taxon>Culex</taxon>
    </lineage>
</organism>
<protein>
    <submittedName>
        <fullName evidence="4">Serine protease snake</fullName>
    </submittedName>
</protein>
<proteinExistence type="inferred from homology"/>
<dbReference type="InterPro" id="IPR009003">
    <property type="entry name" value="Peptidase_S1_PA"/>
</dbReference>
<reference evidence="4" key="1">
    <citation type="submission" date="2021-05" db="EMBL/GenBank/DDBJ databases">
        <authorList>
            <person name="Alioto T."/>
            <person name="Alioto T."/>
            <person name="Gomez Garrido J."/>
        </authorList>
    </citation>
    <scope>NUCLEOTIDE SEQUENCE</scope>
</reference>